<evidence type="ECO:0000313" key="2">
    <source>
        <dbReference type="EMBL" id="KAL1604847.1"/>
    </source>
</evidence>
<keyword evidence="3" id="KW-1185">Reference proteome</keyword>
<sequence length="486" mass="55502">MAAPSNQDGISIKNEEHALDSKDRSTLLNIAEVEAEPSSRVHQESGVDQRIADVTEDLPLKSFESIRILGDLDKTAESEESLGEICELHVYETRFNSKGEEVVLQVGVIEGLDIEEIRSPDAALVLMRYYDDTKALAGTALEIRSPYMRKAMAETIKDYPGVDTQTAGILKISGKSHCIFHYRKELYAYAQASDDEDVKEHVTYLIRYMEQALRKEIASYETHMVANTESPGLDFDSLWMTFRPGDLLYHNRNGEGQICRLKYMRMQTDARKPLRYAKYWYLSCEIINCDGEDFIYSWDHTRIFAYDGYRPVSDLNILPLRFHKDQMSIRESLLVRGKTFLSFVGVHHRNYHGAARFIKDDEDDSIEDDEYDSYKAKKNYETIQADGRVIVDCEEYTSNIDGSIGEHLPGSKLISGKEKGYEKLCDDDILICSPEVAGFSLQHRRWGLFKVSGLGIISFNQTAFDALVLPQQYKKLLKSLVKAHQK</sequence>
<accession>A0ABR3RKC6</accession>
<dbReference type="Proteomes" id="UP001521785">
    <property type="component" value="Unassembled WGS sequence"/>
</dbReference>
<protein>
    <recommendedName>
        <fullName evidence="1">DUF7025 domain-containing protein</fullName>
    </recommendedName>
</protein>
<dbReference type="InterPro" id="IPR054289">
    <property type="entry name" value="DUF7025"/>
</dbReference>
<proteinExistence type="predicted"/>
<feature type="domain" description="DUF7025" evidence="1">
    <location>
        <begin position="230"/>
        <end position="324"/>
    </location>
</feature>
<reference evidence="2 3" key="1">
    <citation type="submission" date="2024-02" db="EMBL/GenBank/DDBJ databases">
        <title>De novo assembly and annotation of 12 fungi associated with fruit tree decline syndrome in Ontario, Canada.</title>
        <authorList>
            <person name="Sulman M."/>
            <person name="Ellouze W."/>
            <person name="Ilyukhin E."/>
        </authorList>
    </citation>
    <scope>NUCLEOTIDE SEQUENCE [LARGE SCALE GENOMIC DNA]</scope>
    <source>
        <strain evidence="2 3">M42-189</strain>
    </source>
</reference>
<dbReference type="EMBL" id="JAKJXO020000005">
    <property type="protein sequence ID" value="KAL1604847.1"/>
    <property type="molecule type" value="Genomic_DNA"/>
</dbReference>
<dbReference type="PANTHER" id="PTHR46411:SF3">
    <property type="entry name" value="AAA+ ATPASE DOMAIN-CONTAINING PROTEIN"/>
    <property type="match status" value="1"/>
</dbReference>
<dbReference type="PANTHER" id="PTHR46411">
    <property type="entry name" value="FAMILY ATPASE, PUTATIVE-RELATED"/>
    <property type="match status" value="1"/>
</dbReference>
<organism evidence="2 3">
    <name type="scientific">Paraconiothyrium brasiliense</name>
    <dbReference type="NCBI Taxonomy" id="300254"/>
    <lineage>
        <taxon>Eukaryota</taxon>
        <taxon>Fungi</taxon>
        <taxon>Dikarya</taxon>
        <taxon>Ascomycota</taxon>
        <taxon>Pezizomycotina</taxon>
        <taxon>Dothideomycetes</taxon>
        <taxon>Pleosporomycetidae</taxon>
        <taxon>Pleosporales</taxon>
        <taxon>Massarineae</taxon>
        <taxon>Didymosphaeriaceae</taxon>
        <taxon>Paraconiothyrium</taxon>
    </lineage>
</organism>
<name>A0ABR3RKC6_9PLEO</name>
<evidence type="ECO:0000313" key="3">
    <source>
        <dbReference type="Proteomes" id="UP001521785"/>
    </source>
</evidence>
<evidence type="ECO:0000259" key="1">
    <source>
        <dbReference type="Pfam" id="PF22942"/>
    </source>
</evidence>
<dbReference type="Pfam" id="PF22942">
    <property type="entry name" value="DUF7025"/>
    <property type="match status" value="1"/>
</dbReference>
<comment type="caution">
    <text evidence="2">The sequence shown here is derived from an EMBL/GenBank/DDBJ whole genome shotgun (WGS) entry which is preliminary data.</text>
</comment>
<gene>
    <name evidence="2" type="ORF">SLS60_004387</name>
</gene>